<evidence type="ECO:0000256" key="4">
    <source>
        <dbReference type="ARBA" id="ARBA00023102"/>
    </source>
</evidence>
<dbReference type="PANTHER" id="PTHR23133">
    <property type="entry name" value="IMIDAZOLEGLYCEROL-PHOSPHATE DEHYDRATASE HIS7"/>
    <property type="match status" value="1"/>
</dbReference>
<name>A0A2K9E5E1_9FIRM</name>
<dbReference type="PANTHER" id="PTHR23133:SF2">
    <property type="entry name" value="IMIDAZOLEGLYCEROL-PHOSPHATE DEHYDRATASE"/>
    <property type="match status" value="1"/>
</dbReference>
<dbReference type="Gene3D" id="3.30.230.40">
    <property type="entry name" value="Imidazole glycerol phosphate dehydratase, domain 1"/>
    <property type="match status" value="2"/>
</dbReference>
<dbReference type="UniPathway" id="UPA00031">
    <property type="reaction ID" value="UER00011"/>
</dbReference>
<dbReference type="FunFam" id="3.30.230.40:FF:000001">
    <property type="entry name" value="Imidazoleglycerol-phosphate dehydratase HisB"/>
    <property type="match status" value="1"/>
</dbReference>
<evidence type="ECO:0000256" key="6">
    <source>
        <dbReference type="HAMAP-Rule" id="MF_00076"/>
    </source>
</evidence>
<evidence type="ECO:0000256" key="2">
    <source>
        <dbReference type="ARBA" id="ARBA00016664"/>
    </source>
</evidence>
<comment type="similarity">
    <text evidence="6 7">Belongs to the imidazoleglycerol-phosphate dehydratase family.</text>
</comment>
<dbReference type="NCBIfam" id="NF002112">
    <property type="entry name" value="PRK00951.2-2"/>
    <property type="match status" value="1"/>
</dbReference>
<evidence type="ECO:0000256" key="3">
    <source>
        <dbReference type="ARBA" id="ARBA00022605"/>
    </source>
</evidence>
<keyword evidence="3 6" id="KW-0028">Amino-acid biosynthesis</keyword>
<dbReference type="PROSITE" id="PS00954">
    <property type="entry name" value="IGP_DEHYDRATASE_1"/>
    <property type="match status" value="1"/>
</dbReference>
<sequence>MIRKASLKRKTYETDISMELNIDGEGKSNISTGIGFFDHMLNLFARHGLMDLTVEAKGDLEVDAHHTVEDVGIVLGQLIKEALGDKKSVKRYGTSYVPMDESLVLVSLDLSGRPFLVFDVNFACEKTGTMETELFEEFFRAVSHNAGMTLHIKLLHGSNSHHIAEAVFKAFGRALDEATKIDERIKGIMSTKGTLD</sequence>
<dbReference type="NCBIfam" id="NF002109">
    <property type="entry name" value="PRK00951.1-5"/>
    <property type="match status" value="1"/>
</dbReference>
<dbReference type="EC" id="4.2.1.19" evidence="6 7"/>
<dbReference type="InterPro" id="IPR000807">
    <property type="entry name" value="ImidazoleglycerolP_deHydtase"/>
</dbReference>
<reference evidence="9 11" key="2">
    <citation type="journal article" date="2018" name="Syst. Appl. Microbiol.">
        <title>Characterization and high-quality draft genome sequence of Herbivorax saccincola A7, an anaerobic, alkaliphilic, thermophilic, cellulolytic, and xylanolytic bacterium.</title>
        <authorList>
            <person name="Aikawa S."/>
            <person name="Baramee S."/>
            <person name="Sermsathanaswadi J."/>
            <person name="Thianheng P."/>
            <person name="Tachaapaikoon C."/>
            <person name="Shikata A."/>
            <person name="Waeonukul R."/>
            <person name="Pason P."/>
            <person name="Ratanakhanokchai K."/>
            <person name="Kosugi A."/>
        </authorList>
    </citation>
    <scope>NUCLEOTIDE SEQUENCE [LARGE SCALE GENOMIC DNA]</scope>
    <source>
        <strain evidence="9 11">A7</strain>
    </source>
</reference>
<dbReference type="NCBIfam" id="NF002115">
    <property type="entry name" value="PRK00951.2-5"/>
    <property type="match status" value="1"/>
</dbReference>
<keyword evidence="4 6" id="KW-0368">Histidine biosynthesis</keyword>
<dbReference type="SUPFAM" id="SSF54211">
    <property type="entry name" value="Ribosomal protein S5 domain 2-like"/>
    <property type="match status" value="2"/>
</dbReference>
<evidence type="ECO:0000313" key="9">
    <source>
        <dbReference type="EMBL" id="PQQ65980.1"/>
    </source>
</evidence>
<reference evidence="8 10" key="1">
    <citation type="submission" date="2017-12" db="EMBL/GenBank/DDBJ databases">
        <title>Complete genome sequence of Herbivorax saccincola GGR1, a novel Cellulosome-producing hydrolytic bacterium in a thermophilic biogas plant, established by Illumina and Nanopore MinION sequencing.</title>
        <authorList>
            <person name="Pechtl A."/>
            <person name="Ruckert C."/>
            <person name="Koeck D.E."/>
            <person name="Maus I."/>
            <person name="Winkler A."/>
            <person name="Kalinowski J."/>
            <person name="Puhler A."/>
            <person name="Schwarz W.W."/>
            <person name="Zverlov V.V."/>
            <person name="Schluter A."/>
            <person name="Liebl W."/>
        </authorList>
    </citation>
    <scope>NUCLEOTIDE SEQUENCE [LARGE SCALE GENOMIC DNA]</scope>
    <source>
        <strain evidence="8">GGR1</strain>
        <strain evidence="10">SR1</strain>
    </source>
</reference>
<dbReference type="InterPro" id="IPR020568">
    <property type="entry name" value="Ribosomal_Su5_D2-typ_SF"/>
</dbReference>
<evidence type="ECO:0000313" key="10">
    <source>
        <dbReference type="Proteomes" id="UP000233534"/>
    </source>
</evidence>
<keyword evidence="10" id="KW-1185">Reference proteome</keyword>
<dbReference type="OrthoDB" id="9790411at2"/>
<dbReference type="InterPro" id="IPR020565">
    <property type="entry name" value="ImidazoleglycerP_deHydtase_CS"/>
</dbReference>
<organism evidence="8 10">
    <name type="scientific">Acetivibrio saccincola</name>
    <dbReference type="NCBI Taxonomy" id="1677857"/>
    <lineage>
        <taxon>Bacteria</taxon>
        <taxon>Bacillati</taxon>
        <taxon>Bacillota</taxon>
        <taxon>Clostridia</taxon>
        <taxon>Eubacteriales</taxon>
        <taxon>Oscillospiraceae</taxon>
        <taxon>Acetivibrio</taxon>
    </lineage>
</organism>
<protein>
    <recommendedName>
        <fullName evidence="2 6">Imidazoleglycerol-phosphate dehydratase</fullName>
        <shortName evidence="6">IGPD</shortName>
        <ecNumber evidence="6 7">4.2.1.19</ecNumber>
    </recommendedName>
</protein>
<evidence type="ECO:0000313" key="11">
    <source>
        <dbReference type="Proteomes" id="UP000239720"/>
    </source>
</evidence>
<dbReference type="GO" id="GO:0000105">
    <property type="term" value="P:L-histidine biosynthetic process"/>
    <property type="evidence" value="ECO:0007669"/>
    <property type="project" value="UniProtKB-UniRule"/>
</dbReference>
<evidence type="ECO:0000313" key="8">
    <source>
        <dbReference type="EMBL" id="AUG58942.1"/>
    </source>
</evidence>
<keyword evidence="5 6" id="KW-0456">Lyase</keyword>
<dbReference type="CDD" id="cd07914">
    <property type="entry name" value="IGPD"/>
    <property type="match status" value="1"/>
</dbReference>
<dbReference type="PROSITE" id="PS00955">
    <property type="entry name" value="IGP_DEHYDRATASE_2"/>
    <property type="match status" value="1"/>
</dbReference>
<gene>
    <name evidence="6 8" type="primary">hisB</name>
    <name evidence="9" type="ORF">B9R14_03820</name>
    <name evidence="8" type="ORF">HVS_15505</name>
</gene>
<evidence type="ECO:0000256" key="1">
    <source>
        <dbReference type="ARBA" id="ARBA00005047"/>
    </source>
</evidence>
<evidence type="ECO:0000256" key="7">
    <source>
        <dbReference type="RuleBase" id="RU000599"/>
    </source>
</evidence>
<dbReference type="Pfam" id="PF00475">
    <property type="entry name" value="IGPD"/>
    <property type="match status" value="1"/>
</dbReference>
<dbReference type="FunFam" id="3.30.230.40:FF:000003">
    <property type="entry name" value="Imidazoleglycerol-phosphate dehydratase HisB"/>
    <property type="match status" value="1"/>
</dbReference>
<accession>A0A2K9E5E1</accession>
<dbReference type="NCBIfam" id="NF002107">
    <property type="entry name" value="PRK00951.1-2"/>
    <property type="match status" value="1"/>
</dbReference>
<dbReference type="KEGG" id="hsc:HVS_15505"/>
<dbReference type="GO" id="GO:0005737">
    <property type="term" value="C:cytoplasm"/>
    <property type="evidence" value="ECO:0007669"/>
    <property type="project" value="UniProtKB-SubCell"/>
</dbReference>
<dbReference type="EMBL" id="CP025197">
    <property type="protein sequence ID" value="AUG58942.1"/>
    <property type="molecule type" value="Genomic_DNA"/>
</dbReference>
<dbReference type="NCBIfam" id="NF002114">
    <property type="entry name" value="PRK00951.2-4"/>
    <property type="match status" value="1"/>
</dbReference>
<proteinExistence type="inferred from homology"/>
<dbReference type="NCBIfam" id="NF002111">
    <property type="entry name" value="PRK00951.2-1"/>
    <property type="match status" value="1"/>
</dbReference>
<keyword evidence="6" id="KW-0963">Cytoplasm</keyword>
<dbReference type="EMBL" id="NEMB01000003">
    <property type="protein sequence ID" value="PQQ65980.1"/>
    <property type="molecule type" value="Genomic_DNA"/>
</dbReference>
<dbReference type="GO" id="GO:0004424">
    <property type="term" value="F:imidazoleglycerol-phosphate dehydratase activity"/>
    <property type="evidence" value="ECO:0007669"/>
    <property type="project" value="UniProtKB-UniRule"/>
</dbReference>
<comment type="pathway">
    <text evidence="1 6 7">Amino-acid biosynthesis; L-histidine biosynthesis; L-histidine from 5-phospho-alpha-D-ribose 1-diphosphate: step 6/9.</text>
</comment>
<dbReference type="Proteomes" id="UP000233534">
    <property type="component" value="Chromosome"/>
</dbReference>
<comment type="subcellular location">
    <subcellularLocation>
        <location evidence="6 7">Cytoplasm</location>
    </subcellularLocation>
</comment>
<dbReference type="Proteomes" id="UP000239720">
    <property type="component" value="Unassembled WGS sequence"/>
</dbReference>
<dbReference type="AlphaFoldDB" id="A0A2K9E5E1"/>
<dbReference type="RefSeq" id="WP_101303676.1">
    <property type="nucleotide sequence ID" value="NZ_CP025197.1"/>
</dbReference>
<comment type="catalytic activity">
    <reaction evidence="6 7">
        <text>D-erythro-1-(imidazol-4-yl)glycerol 3-phosphate = 3-(imidazol-4-yl)-2-oxopropyl phosphate + H2O</text>
        <dbReference type="Rhea" id="RHEA:11040"/>
        <dbReference type="ChEBI" id="CHEBI:15377"/>
        <dbReference type="ChEBI" id="CHEBI:57766"/>
        <dbReference type="ChEBI" id="CHEBI:58278"/>
        <dbReference type="EC" id="4.2.1.19"/>
    </reaction>
</comment>
<dbReference type="HAMAP" id="MF_00076">
    <property type="entry name" value="HisB"/>
    <property type="match status" value="1"/>
</dbReference>
<evidence type="ECO:0000256" key="5">
    <source>
        <dbReference type="ARBA" id="ARBA00023239"/>
    </source>
</evidence>
<dbReference type="InterPro" id="IPR038494">
    <property type="entry name" value="IGPD_sf"/>
</dbReference>